<dbReference type="PRINTS" id="PR00081">
    <property type="entry name" value="GDHRDH"/>
</dbReference>
<dbReference type="EMBL" id="JBHSPA010000009">
    <property type="protein sequence ID" value="MFC5823485.1"/>
    <property type="molecule type" value="Genomic_DNA"/>
</dbReference>
<reference evidence="3" key="1">
    <citation type="journal article" date="2019" name="Int. J. Syst. Evol. Microbiol.">
        <title>The Global Catalogue of Microorganisms (GCM) 10K type strain sequencing project: providing services to taxonomists for standard genome sequencing and annotation.</title>
        <authorList>
            <consortium name="The Broad Institute Genomics Platform"/>
            <consortium name="The Broad Institute Genome Sequencing Center for Infectious Disease"/>
            <person name="Wu L."/>
            <person name="Ma J."/>
        </authorList>
    </citation>
    <scope>NUCLEOTIDE SEQUENCE [LARGE SCALE GENOMIC DNA]</scope>
    <source>
        <strain evidence="3">CCUG 53903</strain>
    </source>
</reference>
<dbReference type="RefSeq" id="WP_379513018.1">
    <property type="nucleotide sequence ID" value="NZ_JBHSPA010000009.1"/>
</dbReference>
<dbReference type="SUPFAM" id="SSF51735">
    <property type="entry name" value="NAD(P)-binding Rossmann-fold domains"/>
    <property type="match status" value="1"/>
</dbReference>
<keyword evidence="3" id="KW-1185">Reference proteome</keyword>
<dbReference type="Pfam" id="PF00106">
    <property type="entry name" value="adh_short"/>
    <property type="match status" value="1"/>
</dbReference>
<evidence type="ECO:0000313" key="2">
    <source>
        <dbReference type="EMBL" id="MFC5823485.1"/>
    </source>
</evidence>
<sequence>MAGRTMVITGASDGIGRAAARALSRSGENVVVVGRSADKTEALARELEADHHVADFARLEEVRALAAALLDRYPVIDVLVNNAGVIMGSRTMTADGHETTFQVNHLAPFLLTTLLSERLVASRATVIMTSSVLNLRARLDLDDLDLIRNYAGIRAYANAKLANILHTREMQRRHGDAGVNAVSFHPGAVATNFSSGTDSMARLVYHTPLKRFMHTPEQGADTLIWLATSVPGADWVPGGHYEKRRTAPVHQLSDDTDVARRLWERSEEMLATG</sequence>
<accession>A0ABW1CF05</accession>
<dbReference type="Gene3D" id="3.40.50.720">
    <property type="entry name" value="NAD(P)-binding Rossmann-like Domain"/>
    <property type="match status" value="1"/>
</dbReference>
<evidence type="ECO:0000313" key="3">
    <source>
        <dbReference type="Proteomes" id="UP001596058"/>
    </source>
</evidence>
<evidence type="ECO:0000256" key="1">
    <source>
        <dbReference type="ARBA" id="ARBA00023002"/>
    </source>
</evidence>
<dbReference type="InterPro" id="IPR036291">
    <property type="entry name" value="NAD(P)-bd_dom_sf"/>
</dbReference>
<dbReference type="PANTHER" id="PTHR43157">
    <property type="entry name" value="PHOSPHATIDYLINOSITOL-GLYCAN BIOSYNTHESIS CLASS F PROTEIN-RELATED"/>
    <property type="match status" value="1"/>
</dbReference>
<keyword evidence="1" id="KW-0560">Oxidoreductase</keyword>
<organism evidence="2 3">
    <name type="scientific">Nonomuraea insulae</name>
    <dbReference type="NCBI Taxonomy" id="1616787"/>
    <lineage>
        <taxon>Bacteria</taxon>
        <taxon>Bacillati</taxon>
        <taxon>Actinomycetota</taxon>
        <taxon>Actinomycetes</taxon>
        <taxon>Streptosporangiales</taxon>
        <taxon>Streptosporangiaceae</taxon>
        <taxon>Nonomuraea</taxon>
    </lineage>
</organism>
<comment type="caution">
    <text evidence="2">The sequence shown here is derived from an EMBL/GenBank/DDBJ whole genome shotgun (WGS) entry which is preliminary data.</text>
</comment>
<gene>
    <name evidence="2" type="ORF">ACFPZ3_06445</name>
</gene>
<protein>
    <submittedName>
        <fullName evidence="2">SDR family NAD(P)-dependent oxidoreductase</fullName>
    </submittedName>
</protein>
<name>A0ABW1CF05_9ACTN</name>
<proteinExistence type="predicted"/>
<dbReference type="InterPro" id="IPR002347">
    <property type="entry name" value="SDR_fam"/>
</dbReference>
<dbReference type="PANTHER" id="PTHR43157:SF31">
    <property type="entry name" value="PHOSPHATIDYLINOSITOL-GLYCAN BIOSYNTHESIS CLASS F PROTEIN"/>
    <property type="match status" value="1"/>
</dbReference>
<dbReference type="Proteomes" id="UP001596058">
    <property type="component" value="Unassembled WGS sequence"/>
</dbReference>